<feature type="non-terminal residue" evidence="2">
    <location>
        <position position="170"/>
    </location>
</feature>
<reference evidence="2 3" key="1">
    <citation type="journal article" date="2013" name="Curr. Biol.">
        <title>The Genome of the Foraminiferan Reticulomyxa filosa.</title>
        <authorList>
            <person name="Glockner G."/>
            <person name="Hulsmann N."/>
            <person name="Schleicher M."/>
            <person name="Noegel A.A."/>
            <person name="Eichinger L."/>
            <person name="Gallinger C."/>
            <person name="Pawlowski J."/>
            <person name="Sierra R."/>
            <person name="Euteneuer U."/>
            <person name="Pillet L."/>
            <person name="Moustafa A."/>
            <person name="Platzer M."/>
            <person name="Groth M."/>
            <person name="Szafranski K."/>
            <person name="Schliwa M."/>
        </authorList>
    </citation>
    <scope>NUCLEOTIDE SEQUENCE [LARGE SCALE GENOMIC DNA]</scope>
</reference>
<dbReference type="AlphaFoldDB" id="X6MS14"/>
<name>X6MS14_RETFI</name>
<sequence length="170" mass="19640">MGRHKTADKLSLPKDSNADLKASDDAKEPKSNSNDNDITSEKKNSEEKTTSKKTKNECINFDLTWSDDPSNEHQTKQMSSEQKEIEEKKGGKEWEQQYVRKKETYQQFVPSLKHVLHALTSYGVLLNFFEQILLETDNANAKQERIDIMNQYGCFASCLWKLLCILRFAN</sequence>
<feature type="region of interest" description="Disordered" evidence="1">
    <location>
        <begin position="1"/>
        <end position="92"/>
    </location>
</feature>
<feature type="compositionally biased region" description="Basic and acidic residues" evidence="1">
    <location>
        <begin position="1"/>
        <end position="30"/>
    </location>
</feature>
<evidence type="ECO:0000313" key="2">
    <source>
        <dbReference type="EMBL" id="ETO16788.1"/>
    </source>
</evidence>
<dbReference type="EMBL" id="ASPP01017833">
    <property type="protein sequence ID" value="ETO16788.1"/>
    <property type="molecule type" value="Genomic_DNA"/>
</dbReference>
<protein>
    <submittedName>
        <fullName evidence="2">Uncharacterized protein</fullName>
    </submittedName>
</protein>
<accession>X6MS14</accession>
<feature type="compositionally biased region" description="Basic and acidic residues" evidence="1">
    <location>
        <begin position="39"/>
        <end position="56"/>
    </location>
</feature>
<evidence type="ECO:0000256" key="1">
    <source>
        <dbReference type="SAM" id="MobiDB-lite"/>
    </source>
</evidence>
<evidence type="ECO:0000313" key="3">
    <source>
        <dbReference type="Proteomes" id="UP000023152"/>
    </source>
</evidence>
<proteinExistence type="predicted"/>
<organism evidence="2 3">
    <name type="scientific">Reticulomyxa filosa</name>
    <dbReference type="NCBI Taxonomy" id="46433"/>
    <lineage>
        <taxon>Eukaryota</taxon>
        <taxon>Sar</taxon>
        <taxon>Rhizaria</taxon>
        <taxon>Retaria</taxon>
        <taxon>Foraminifera</taxon>
        <taxon>Monothalamids</taxon>
        <taxon>Reticulomyxidae</taxon>
        <taxon>Reticulomyxa</taxon>
    </lineage>
</organism>
<keyword evidence="3" id="KW-1185">Reference proteome</keyword>
<gene>
    <name evidence="2" type="ORF">RFI_20556</name>
</gene>
<dbReference type="Proteomes" id="UP000023152">
    <property type="component" value="Unassembled WGS sequence"/>
</dbReference>
<feature type="compositionally biased region" description="Basic and acidic residues" evidence="1">
    <location>
        <begin position="70"/>
        <end position="92"/>
    </location>
</feature>
<comment type="caution">
    <text evidence="2">The sequence shown here is derived from an EMBL/GenBank/DDBJ whole genome shotgun (WGS) entry which is preliminary data.</text>
</comment>